<keyword evidence="9" id="KW-0805">Transcription regulation</keyword>
<comment type="similarity">
    <text evidence="3">Belongs to the Elbow/Noc family.</text>
</comment>
<dbReference type="InterPro" id="IPR022129">
    <property type="entry name" value="Tscrpt_rep_NocA-like"/>
</dbReference>
<feature type="region of interest" description="Disordered" evidence="13">
    <location>
        <begin position="1"/>
        <end position="28"/>
    </location>
</feature>
<dbReference type="Ensembl" id="ENSELUT00000109101.1">
    <property type="protein sequence ID" value="ENSELUP00000082855.1"/>
    <property type="gene ID" value="ENSELUG00000006331.3"/>
</dbReference>
<dbReference type="Proteomes" id="UP000265140">
    <property type="component" value="Chromosome 14"/>
</dbReference>
<keyword evidence="6" id="KW-0479">Metal-binding</keyword>
<evidence type="ECO:0000256" key="11">
    <source>
        <dbReference type="ARBA" id="ARBA00023242"/>
    </source>
</evidence>
<evidence type="ECO:0000256" key="13">
    <source>
        <dbReference type="SAM" id="MobiDB-lite"/>
    </source>
</evidence>
<keyword evidence="16" id="KW-1185">Reference proteome</keyword>
<evidence type="ECO:0000256" key="2">
    <source>
        <dbReference type="ARBA" id="ARBA00004496"/>
    </source>
</evidence>
<dbReference type="GO" id="GO:0008270">
    <property type="term" value="F:zinc ion binding"/>
    <property type="evidence" value="ECO:0007669"/>
    <property type="project" value="UniProtKB-KW"/>
</dbReference>
<dbReference type="PROSITE" id="PS50157">
    <property type="entry name" value="ZINC_FINGER_C2H2_2"/>
    <property type="match status" value="1"/>
</dbReference>
<dbReference type="GeneTree" id="ENSGT00390000014618"/>
<evidence type="ECO:0000256" key="9">
    <source>
        <dbReference type="ARBA" id="ARBA00023015"/>
    </source>
</evidence>
<accession>A0AAY5K3T5</accession>
<keyword evidence="11" id="KW-0539">Nucleus</keyword>
<keyword evidence="10" id="KW-0804">Transcription</keyword>
<protein>
    <recommendedName>
        <fullName evidence="14">C2H2-type domain-containing protein</fullName>
    </recommendedName>
</protein>
<organism evidence="15 16">
    <name type="scientific">Esox lucius</name>
    <name type="common">Northern pike</name>
    <dbReference type="NCBI Taxonomy" id="8010"/>
    <lineage>
        <taxon>Eukaryota</taxon>
        <taxon>Metazoa</taxon>
        <taxon>Chordata</taxon>
        <taxon>Craniata</taxon>
        <taxon>Vertebrata</taxon>
        <taxon>Euteleostomi</taxon>
        <taxon>Actinopterygii</taxon>
        <taxon>Neopterygii</taxon>
        <taxon>Teleostei</taxon>
        <taxon>Protacanthopterygii</taxon>
        <taxon>Esociformes</taxon>
        <taxon>Esocidae</taxon>
        <taxon>Esox</taxon>
    </lineage>
</organism>
<evidence type="ECO:0000256" key="3">
    <source>
        <dbReference type="ARBA" id="ARBA00010144"/>
    </source>
</evidence>
<evidence type="ECO:0000259" key="14">
    <source>
        <dbReference type="PROSITE" id="PS50157"/>
    </source>
</evidence>
<keyword evidence="8" id="KW-0862">Zinc</keyword>
<name>A0AAY5K3T5_ESOLU</name>
<evidence type="ECO:0000256" key="10">
    <source>
        <dbReference type="ARBA" id="ARBA00023163"/>
    </source>
</evidence>
<feature type="region of interest" description="Disordered" evidence="13">
    <location>
        <begin position="309"/>
        <end position="331"/>
    </location>
</feature>
<evidence type="ECO:0000256" key="12">
    <source>
        <dbReference type="PROSITE-ProRule" id="PRU00042"/>
    </source>
</evidence>
<feature type="compositionally biased region" description="Polar residues" evidence="13">
    <location>
        <begin position="1"/>
        <end position="10"/>
    </location>
</feature>
<reference evidence="15" key="2">
    <citation type="submission" date="2025-08" db="UniProtKB">
        <authorList>
            <consortium name="Ensembl"/>
        </authorList>
    </citation>
    <scope>IDENTIFICATION</scope>
</reference>
<feature type="region of interest" description="Disordered" evidence="13">
    <location>
        <begin position="96"/>
        <end position="263"/>
    </location>
</feature>
<feature type="domain" description="C2H2-type" evidence="14">
    <location>
        <begin position="415"/>
        <end position="444"/>
    </location>
</feature>
<evidence type="ECO:0000313" key="16">
    <source>
        <dbReference type="Proteomes" id="UP000265140"/>
    </source>
</evidence>
<dbReference type="InterPro" id="IPR013087">
    <property type="entry name" value="Znf_C2H2_type"/>
</dbReference>
<evidence type="ECO:0000256" key="4">
    <source>
        <dbReference type="ARBA" id="ARBA00022490"/>
    </source>
</evidence>
<sequence>SLVISHTSGTDGCEYRGDTENTRERSTSSGRVIHRLLWILLPEAKLLPIRTHKMLTAHTSHLLHHPDYMQPLQSAPVSIELDAKKSPLALLAQTCSQIGKPDPPPSSKLGSVSNSHTDKEHNGRSSSSSSSSHKLGEHRPSPEDKSSFKPYTKVGGDGRRDGVNSSNSSDKAGFRVPSNGNGGEISSPHRNTNSSRNSSGGHLKKESDVNRAGLDSPQLANSSHTRASTNSSTGSSEGSPSHDGGKVDSQPPQLGLGPGHIAPISPYKTGHSVFPLSSSSIGYHGSVVGAYAGYPSQFVPGLDPTKSGLGAGGVGLPGKHPSSSPLAGTSPPSFMQGLCRDPYCLSYPNAPHLGGSNPCVHDPSSALKSGYPGLVYPSHHLHSLHPSTMSSSITPTLSHPLYTYGFMLSNDPMPHACNWVSAGGPCDKRFPTSEELLAHLRTHTSIPGGIDSKLLSAYPSVSSASAASCHLHLPHSSQTSLQNSFSLRSPHTMGLARYHPYGKVHLPSGPTSIPLHSLQTGSPYYPHYTLYSQRLGSASALGYQ</sequence>
<proteinExistence type="inferred from homology"/>
<dbReference type="Gene3D" id="3.30.160.60">
    <property type="entry name" value="Classic Zinc Finger"/>
    <property type="match status" value="1"/>
</dbReference>
<dbReference type="Pfam" id="PF12402">
    <property type="entry name" value="nlz1"/>
    <property type="match status" value="1"/>
</dbReference>
<dbReference type="GO" id="GO:0005737">
    <property type="term" value="C:cytoplasm"/>
    <property type="evidence" value="ECO:0007669"/>
    <property type="project" value="UniProtKB-SubCell"/>
</dbReference>
<dbReference type="GO" id="GO:0030902">
    <property type="term" value="P:hindbrain development"/>
    <property type="evidence" value="ECO:0007669"/>
    <property type="project" value="UniProtKB-ARBA"/>
</dbReference>
<evidence type="ECO:0000256" key="8">
    <source>
        <dbReference type="ARBA" id="ARBA00022833"/>
    </source>
</evidence>
<keyword evidence="7 12" id="KW-0863">Zinc-finger</keyword>
<feature type="compositionally biased region" description="Low complexity" evidence="13">
    <location>
        <begin position="186"/>
        <end position="201"/>
    </location>
</feature>
<feature type="compositionally biased region" description="Basic and acidic residues" evidence="13">
    <location>
        <begin position="134"/>
        <end position="147"/>
    </location>
</feature>
<dbReference type="GO" id="GO:0005634">
    <property type="term" value="C:nucleus"/>
    <property type="evidence" value="ECO:0007669"/>
    <property type="project" value="UniProtKB-SubCell"/>
</dbReference>
<dbReference type="GO" id="GO:0048596">
    <property type="term" value="P:embryonic camera-type eye morphogenesis"/>
    <property type="evidence" value="ECO:0007669"/>
    <property type="project" value="UniProtKB-ARBA"/>
</dbReference>
<evidence type="ECO:0000256" key="1">
    <source>
        <dbReference type="ARBA" id="ARBA00004123"/>
    </source>
</evidence>
<comment type="subcellular location">
    <subcellularLocation>
        <location evidence="2">Cytoplasm</location>
    </subcellularLocation>
    <subcellularLocation>
        <location evidence="1">Nucleus</location>
    </subcellularLocation>
</comment>
<dbReference type="PANTHER" id="PTHR12522:SF2">
    <property type="entry name" value="ZINC FINGER PROTEIN 703"/>
    <property type="match status" value="1"/>
</dbReference>
<gene>
    <name evidence="15" type="primary">ZNF703</name>
</gene>
<evidence type="ECO:0000313" key="15">
    <source>
        <dbReference type="Ensembl" id="ENSELUP00000082855.1"/>
    </source>
</evidence>
<dbReference type="FunFam" id="3.30.160.60:FF:000129">
    <property type="entry name" value="Zinc finger protein 503"/>
    <property type="match status" value="1"/>
</dbReference>
<dbReference type="PANTHER" id="PTHR12522">
    <property type="entry name" value="ZINC-FINGER PROTEIN NOLZ1-RELATED"/>
    <property type="match status" value="1"/>
</dbReference>
<evidence type="ECO:0000256" key="7">
    <source>
        <dbReference type="ARBA" id="ARBA00022771"/>
    </source>
</evidence>
<feature type="compositionally biased region" description="Polar residues" evidence="13">
    <location>
        <begin position="218"/>
        <end position="227"/>
    </location>
</feature>
<feature type="compositionally biased region" description="Polar residues" evidence="13">
    <location>
        <begin position="321"/>
        <end position="331"/>
    </location>
</feature>
<feature type="compositionally biased region" description="Low complexity" evidence="13">
    <location>
        <begin position="228"/>
        <end position="241"/>
    </location>
</feature>
<evidence type="ECO:0000256" key="5">
    <source>
        <dbReference type="ARBA" id="ARBA00022491"/>
    </source>
</evidence>
<reference evidence="15" key="3">
    <citation type="submission" date="2025-09" db="UniProtKB">
        <authorList>
            <consortium name="Ensembl"/>
        </authorList>
    </citation>
    <scope>IDENTIFICATION</scope>
</reference>
<dbReference type="AlphaFoldDB" id="A0AAY5K3T5"/>
<keyword evidence="4" id="KW-0963">Cytoplasm</keyword>
<dbReference type="InterPro" id="IPR051520">
    <property type="entry name" value="Elbow/Noc_ZnFinger"/>
</dbReference>
<reference evidence="15 16" key="1">
    <citation type="submission" date="2020-02" db="EMBL/GenBank/DDBJ databases">
        <title>Esox lucius (northern pike) genome, fEsoLuc1, primary haplotype.</title>
        <authorList>
            <person name="Myers G."/>
            <person name="Karagic N."/>
            <person name="Meyer A."/>
            <person name="Pippel M."/>
            <person name="Reichard M."/>
            <person name="Winkler S."/>
            <person name="Tracey A."/>
            <person name="Sims Y."/>
            <person name="Howe K."/>
            <person name="Rhie A."/>
            <person name="Formenti G."/>
            <person name="Durbin R."/>
            <person name="Fedrigo O."/>
            <person name="Jarvis E.D."/>
        </authorList>
    </citation>
    <scope>NUCLEOTIDE SEQUENCE [LARGE SCALE GENOMIC DNA]</scope>
</reference>
<keyword evidence="5" id="KW-0678">Repressor</keyword>
<dbReference type="GO" id="GO:0045892">
    <property type="term" value="P:negative regulation of DNA-templated transcription"/>
    <property type="evidence" value="ECO:0007669"/>
    <property type="project" value="TreeGrafter"/>
</dbReference>
<feature type="compositionally biased region" description="Basic and acidic residues" evidence="13">
    <location>
        <begin position="13"/>
        <end position="26"/>
    </location>
</feature>
<evidence type="ECO:0000256" key="6">
    <source>
        <dbReference type="ARBA" id="ARBA00022723"/>
    </source>
</evidence>